<organism evidence="1 2">
    <name type="scientific">Stachybotrys elegans</name>
    <dbReference type="NCBI Taxonomy" id="80388"/>
    <lineage>
        <taxon>Eukaryota</taxon>
        <taxon>Fungi</taxon>
        <taxon>Dikarya</taxon>
        <taxon>Ascomycota</taxon>
        <taxon>Pezizomycotina</taxon>
        <taxon>Sordariomycetes</taxon>
        <taxon>Hypocreomycetidae</taxon>
        <taxon>Hypocreales</taxon>
        <taxon>Stachybotryaceae</taxon>
        <taxon>Stachybotrys</taxon>
    </lineage>
</organism>
<dbReference type="PANTHER" id="PTHR37285">
    <property type="entry name" value="SPORE WALL MATURATION PROTEIN DIT1"/>
    <property type="match status" value="1"/>
</dbReference>
<gene>
    <name evidence="1" type="ORF">B0I35DRAFT_515059</name>
</gene>
<accession>A0A8K0SJ76</accession>
<comment type="caution">
    <text evidence="1">The sequence shown here is derived from an EMBL/GenBank/DDBJ whole genome shotgun (WGS) entry which is preliminary data.</text>
</comment>
<evidence type="ECO:0000313" key="1">
    <source>
        <dbReference type="EMBL" id="KAH7309634.1"/>
    </source>
</evidence>
<sequence>MAYSKRLDIDAILTVFRQFGRSEEDRPVNESVGYEDIVASKVRYFHESSEAIQMLLPAAPFKNPCQEKVLDTKSPDFAEELGLSRLNHLCQELEKVYLHGAEVTVVSDGPVYNDLLCVPGSTFYDYGVKLRRLAAELGLTKIRFKRLADVLGVADGDALSKEEYLASAQGFREEMEVRHVPKDLEINDKISNDVDTNLTYHSYVKLVDEDLRWGPDLDPAIRDDPLRYATECTKVAKRMTERLLAYEGSLQAAFPNFIRLSIHRSTGNTKISLPLIPQTDSFGLQPWHCCVVVTADGLYVTGFTRDYQDRSRYNIVTKNGQPWLIREKHADFEWAEDVAIQHTYGGKVTVRNFSGRQMEMTPELQVKLANLVLSFGKVELQGPWSKG</sequence>
<evidence type="ECO:0000313" key="2">
    <source>
        <dbReference type="Proteomes" id="UP000813444"/>
    </source>
</evidence>
<dbReference type="EMBL" id="JAGPNK010000013">
    <property type="protein sequence ID" value="KAH7309634.1"/>
    <property type="molecule type" value="Genomic_DNA"/>
</dbReference>
<reference evidence="1" key="1">
    <citation type="journal article" date="2021" name="Nat. Commun.">
        <title>Genetic determinants of endophytism in the Arabidopsis root mycobiome.</title>
        <authorList>
            <person name="Mesny F."/>
            <person name="Miyauchi S."/>
            <person name="Thiergart T."/>
            <person name="Pickel B."/>
            <person name="Atanasova L."/>
            <person name="Karlsson M."/>
            <person name="Huettel B."/>
            <person name="Barry K.W."/>
            <person name="Haridas S."/>
            <person name="Chen C."/>
            <person name="Bauer D."/>
            <person name="Andreopoulos W."/>
            <person name="Pangilinan J."/>
            <person name="LaButti K."/>
            <person name="Riley R."/>
            <person name="Lipzen A."/>
            <person name="Clum A."/>
            <person name="Drula E."/>
            <person name="Henrissat B."/>
            <person name="Kohler A."/>
            <person name="Grigoriev I.V."/>
            <person name="Martin F.M."/>
            <person name="Hacquard S."/>
        </authorList>
    </citation>
    <scope>NUCLEOTIDE SEQUENCE</scope>
    <source>
        <strain evidence="1">MPI-CAGE-CH-0235</strain>
    </source>
</reference>
<dbReference type="Proteomes" id="UP000813444">
    <property type="component" value="Unassembled WGS sequence"/>
</dbReference>
<dbReference type="AlphaFoldDB" id="A0A8K0SJ76"/>
<dbReference type="OrthoDB" id="429813at2759"/>
<dbReference type="PANTHER" id="PTHR37285:SF5">
    <property type="entry name" value="SPORE WALL MATURATION PROTEIN DIT1"/>
    <property type="match status" value="1"/>
</dbReference>
<name>A0A8K0SJ76_9HYPO</name>
<dbReference type="InterPro" id="IPR007817">
    <property type="entry name" value="Isocyanide_synthase_DIT1"/>
</dbReference>
<protein>
    <submittedName>
        <fullName evidence="1">Pyoverdine/dityrosine biosynthesis protein</fullName>
    </submittedName>
</protein>
<keyword evidence="2" id="KW-1185">Reference proteome</keyword>
<dbReference type="Pfam" id="PF05141">
    <property type="entry name" value="DIT1_PvcA"/>
    <property type="match status" value="1"/>
</dbReference>
<proteinExistence type="predicted"/>